<accession>A0A5S4VAL7</accession>
<evidence type="ECO:0000256" key="1">
    <source>
        <dbReference type="ARBA" id="ARBA00022679"/>
    </source>
</evidence>
<dbReference type="EMBL" id="VSSB01000001">
    <property type="protein sequence ID" value="TYL53660.1"/>
    <property type="molecule type" value="Genomic_DNA"/>
</dbReference>
<dbReference type="PANTHER" id="PTHR12526">
    <property type="entry name" value="GLYCOSYLTRANSFERASE"/>
    <property type="match status" value="1"/>
</dbReference>
<dbReference type="InterPro" id="IPR001296">
    <property type="entry name" value="Glyco_trans_1"/>
</dbReference>
<dbReference type="RefSeq" id="WP_148733125.1">
    <property type="nucleotide sequence ID" value="NZ_VSSB01000001.1"/>
</dbReference>
<evidence type="ECO:0000313" key="4">
    <source>
        <dbReference type="Proteomes" id="UP000325243"/>
    </source>
</evidence>
<keyword evidence="4" id="KW-1185">Reference proteome</keyword>
<reference evidence="3 4" key="1">
    <citation type="submission" date="2019-08" db="EMBL/GenBank/DDBJ databases">
        <authorList>
            <person name="Hu J."/>
        </authorList>
    </citation>
    <scope>NUCLEOTIDE SEQUENCE [LARGE SCALE GENOMIC DNA]</scope>
    <source>
        <strain evidence="3 4">NEAU-184</strain>
    </source>
</reference>
<gene>
    <name evidence="3" type="ORF">FYC51_08390</name>
</gene>
<comment type="caution">
    <text evidence="3">The sequence shown here is derived from an EMBL/GenBank/DDBJ whole genome shotgun (WGS) entry which is preliminary data.</text>
</comment>
<dbReference type="Pfam" id="PF00534">
    <property type="entry name" value="Glycos_transf_1"/>
    <property type="match status" value="1"/>
</dbReference>
<dbReference type="GO" id="GO:0016757">
    <property type="term" value="F:glycosyltransferase activity"/>
    <property type="evidence" value="ECO:0007669"/>
    <property type="project" value="InterPro"/>
</dbReference>
<organism evidence="3 4">
    <name type="scientific">Agromyces mariniharenae</name>
    <dbReference type="NCBI Taxonomy" id="2604423"/>
    <lineage>
        <taxon>Bacteria</taxon>
        <taxon>Bacillati</taxon>
        <taxon>Actinomycetota</taxon>
        <taxon>Actinomycetes</taxon>
        <taxon>Micrococcales</taxon>
        <taxon>Microbacteriaceae</taxon>
        <taxon>Agromyces</taxon>
    </lineage>
</organism>
<name>A0A5S4VAL7_9MICO</name>
<keyword evidence="1 3" id="KW-0808">Transferase</keyword>
<protein>
    <submittedName>
        <fullName evidence="3">Glycosyltransferase family 4 protein</fullName>
    </submittedName>
</protein>
<dbReference type="Gene3D" id="3.40.50.2000">
    <property type="entry name" value="Glycogen Phosphorylase B"/>
    <property type="match status" value="2"/>
</dbReference>
<evidence type="ECO:0000259" key="2">
    <source>
        <dbReference type="Pfam" id="PF00534"/>
    </source>
</evidence>
<proteinExistence type="predicted"/>
<evidence type="ECO:0000313" key="3">
    <source>
        <dbReference type="EMBL" id="TYL53660.1"/>
    </source>
</evidence>
<dbReference type="SUPFAM" id="SSF53756">
    <property type="entry name" value="UDP-Glycosyltransferase/glycogen phosphorylase"/>
    <property type="match status" value="1"/>
</dbReference>
<feature type="domain" description="Glycosyl transferase family 1" evidence="2">
    <location>
        <begin position="206"/>
        <end position="364"/>
    </location>
</feature>
<dbReference type="Proteomes" id="UP000325243">
    <property type="component" value="Unassembled WGS sequence"/>
</dbReference>
<dbReference type="AlphaFoldDB" id="A0A5S4VAL7"/>
<sequence length="406" mass="42799">MADGARTAATTPRVLHLDHTTVPGGAEFALVRMLRAGAPWAPAVMLAPTDDGLGVYADIPDEVPRRVVGVRQPAGVSSGGPGLQVVAALRLVAQAIATRLHRGFDRAEVVDANTARAAAYGALAAWTSRVPFVVHLRDMVDAEALGRTGHLLMTRFVLPRADGVVSDTNPPLDSARPYLRSDAVARVIPSASGLRLRAAPPARTEGALRVGMLARIDPWKGQLVLLEAFAEAFAGTDARVEFAGSAPFGHDDFLGALQDRATELGIADRVVFHGHVDDVDALIDAWDVAVQASTRPEPLGQNVLQYLASGRAVVVADEGGPLEWVHDDVNGLRFAARDVQSLAEVLRRLGESPALRERLGAAAAATPGLLDDSAVAEAHAVFYREVLEAVRQRSRASAAISAAEPA</sequence>